<feature type="compositionally biased region" description="Basic and acidic residues" evidence="1">
    <location>
        <begin position="49"/>
        <end position="63"/>
    </location>
</feature>
<evidence type="ECO:0000256" key="1">
    <source>
        <dbReference type="SAM" id="MobiDB-lite"/>
    </source>
</evidence>
<protein>
    <recommendedName>
        <fullName evidence="4">YbaB/EbfC DNA-binding family protein</fullName>
    </recommendedName>
</protein>
<sequence>MGRGMQHERRNLRLSLASLDGLGSAPELRARAEQVRREAQAQPAPDSPAGHDRTGSIAVHTDREGRVEDVTVLRDWRARLTPGEVPDALFEAYSTAMRAVVELAAIRRLTDDPTGSTASAARPGTGHDEDELDEHLWLRRTWRTLHEIDADLERLTRQPDMPVEKTITSPNGCLTLHLRGSGITAITGSVERIGRLDAGELRFEARSLLQAHALASSRADHEGDR</sequence>
<gene>
    <name evidence="2" type="ORF">GA0070614_6035</name>
</gene>
<evidence type="ECO:0008006" key="4">
    <source>
        <dbReference type="Google" id="ProtNLM"/>
    </source>
</evidence>
<dbReference type="AlphaFoldDB" id="A0A1C5K293"/>
<dbReference type="EMBL" id="LT607753">
    <property type="protein sequence ID" value="SCG76902.1"/>
    <property type="molecule type" value="Genomic_DNA"/>
</dbReference>
<reference evidence="3" key="1">
    <citation type="submission" date="2016-06" db="EMBL/GenBank/DDBJ databases">
        <authorList>
            <person name="Varghese N."/>
            <person name="Submissions Spin"/>
        </authorList>
    </citation>
    <scope>NUCLEOTIDE SEQUENCE [LARGE SCALE GENOMIC DNA]</scope>
    <source>
        <strain evidence="3">DSM 45161</strain>
    </source>
</reference>
<name>A0A1C5K293_9ACTN</name>
<evidence type="ECO:0000313" key="2">
    <source>
        <dbReference type="EMBL" id="SCG76902.1"/>
    </source>
</evidence>
<evidence type="ECO:0000313" key="3">
    <source>
        <dbReference type="Proteomes" id="UP000198215"/>
    </source>
</evidence>
<feature type="compositionally biased region" description="Basic and acidic residues" evidence="1">
    <location>
        <begin position="30"/>
        <end position="39"/>
    </location>
</feature>
<dbReference type="Proteomes" id="UP000198215">
    <property type="component" value="Chromosome I"/>
</dbReference>
<keyword evidence="3" id="KW-1185">Reference proteome</keyword>
<organism evidence="2 3">
    <name type="scientific">Micromonospora coxensis</name>
    <dbReference type="NCBI Taxonomy" id="356852"/>
    <lineage>
        <taxon>Bacteria</taxon>
        <taxon>Bacillati</taxon>
        <taxon>Actinomycetota</taxon>
        <taxon>Actinomycetes</taxon>
        <taxon>Micromonosporales</taxon>
        <taxon>Micromonosporaceae</taxon>
        <taxon>Micromonospora</taxon>
    </lineage>
</organism>
<feature type="region of interest" description="Disordered" evidence="1">
    <location>
        <begin position="30"/>
        <end position="63"/>
    </location>
</feature>
<accession>A0A1C5K293</accession>
<proteinExistence type="predicted"/>